<comment type="caution">
    <text evidence="1">The sequence shown here is derived from an EMBL/GenBank/DDBJ whole genome shotgun (WGS) entry which is preliminary data.</text>
</comment>
<dbReference type="Pfam" id="PF05402">
    <property type="entry name" value="PqqD"/>
    <property type="match status" value="1"/>
</dbReference>
<dbReference type="Gene3D" id="1.10.10.1150">
    <property type="entry name" value="Coenzyme PQQ synthesis protein D (PqqD)"/>
    <property type="match status" value="1"/>
</dbReference>
<protein>
    <submittedName>
        <fullName evidence="1">PqqD family protein</fullName>
    </submittedName>
</protein>
<sequence length="101" mass="11036">MTEPRPLTRTEGLAEVTSDTRTTVLNLPRLEEQQVPYIFEGTAFEIWTRIDGTRAEAQVVEELAEVYEAPAEEIAPQVHDFVAQLLELGLVAGDAGGEAAP</sequence>
<dbReference type="InterPro" id="IPR008792">
    <property type="entry name" value="PQQD"/>
</dbReference>
<evidence type="ECO:0000313" key="1">
    <source>
        <dbReference type="EMBL" id="MDN4484194.1"/>
    </source>
</evidence>
<dbReference type="AlphaFoldDB" id="A0AB35MK81"/>
<dbReference type="Proteomes" id="UP001172756">
    <property type="component" value="Unassembled WGS sequence"/>
</dbReference>
<proteinExistence type="predicted"/>
<gene>
    <name evidence="1" type="ORF">QQ002_11640</name>
</gene>
<dbReference type="InterPro" id="IPR041881">
    <property type="entry name" value="PqqD_sf"/>
</dbReference>
<evidence type="ECO:0000313" key="2">
    <source>
        <dbReference type="Proteomes" id="UP001172756"/>
    </source>
</evidence>
<reference evidence="1 2" key="1">
    <citation type="submission" date="2023-06" db="EMBL/GenBank/DDBJ databases">
        <title>SYSU T0a273.</title>
        <authorList>
            <person name="Gao L."/>
            <person name="Fang B.-Z."/>
            <person name="Li W.-J."/>
        </authorList>
    </citation>
    <scope>NUCLEOTIDE SEQUENCE [LARGE SCALE GENOMIC DNA]</scope>
    <source>
        <strain evidence="1 2">SYSU T0a273</strain>
    </source>
</reference>
<dbReference type="RefSeq" id="WP_301160839.1">
    <property type="nucleotide sequence ID" value="NZ_JAUHQB010000009.1"/>
</dbReference>
<organism evidence="1 2">
    <name type="scientific">Demequina lignilytica</name>
    <dbReference type="NCBI Taxonomy" id="3051663"/>
    <lineage>
        <taxon>Bacteria</taxon>
        <taxon>Bacillati</taxon>
        <taxon>Actinomycetota</taxon>
        <taxon>Actinomycetes</taxon>
        <taxon>Micrococcales</taxon>
        <taxon>Demequinaceae</taxon>
        <taxon>Demequina</taxon>
    </lineage>
</organism>
<name>A0AB35MK81_9MICO</name>
<dbReference type="EMBL" id="JAUHQB010000009">
    <property type="protein sequence ID" value="MDN4484194.1"/>
    <property type="molecule type" value="Genomic_DNA"/>
</dbReference>
<accession>A0AB35MK81</accession>